<feature type="region of interest" description="Disordered" evidence="1">
    <location>
        <begin position="144"/>
        <end position="388"/>
    </location>
</feature>
<accession>A0A7S1AQV2</accession>
<organism evidence="2">
    <name type="scientific">Noctiluca scintillans</name>
    <name type="common">Sea sparkle</name>
    <name type="synonym">Red tide dinoflagellate</name>
    <dbReference type="NCBI Taxonomy" id="2966"/>
    <lineage>
        <taxon>Eukaryota</taxon>
        <taxon>Sar</taxon>
        <taxon>Alveolata</taxon>
        <taxon>Dinophyceae</taxon>
        <taxon>Noctilucales</taxon>
        <taxon>Noctilucaceae</taxon>
        <taxon>Noctiluca</taxon>
    </lineage>
</organism>
<name>A0A7S1AQV2_NOCSC</name>
<feature type="compositionally biased region" description="Pro residues" evidence="1">
    <location>
        <begin position="159"/>
        <end position="168"/>
    </location>
</feature>
<feature type="compositionally biased region" description="Low complexity" evidence="1">
    <location>
        <begin position="216"/>
        <end position="225"/>
    </location>
</feature>
<dbReference type="EMBL" id="HBFQ01050991">
    <property type="protein sequence ID" value="CAD8861989.1"/>
    <property type="molecule type" value="Transcribed_RNA"/>
</dbReference>
<feature type="compositionally biased region" description="Polar residues" evidence="1">
    <location>
        <begin position="249"/>
        <end position="264"/>
    </location>
</feature>
<reference evidence="2" key="1">
    <citation type="submission" date="2021-01" db="EMBL/GenBank/DDBJ databases">
        <authorList>
            <person name="Corre E."/>
            <person name="Pelletier E."/>
            <person name="Niang G."/>
            <person name="Scheremetjew M."/>
            <person name="Finn R."/>
            <person name="Kale V."/>
            <person name="Holt S."/>
            <person name="Cochrane G."/>
            <person name="Meng A."/>
            <person name="Brown T."/>
            <person name="Cohen L."/>
        </authorList>
    </citation>
    <scope>NUCLEOTIDE SEQUENCE</scope>
</reference>
<feature type="compositionally biased region" description="Basic and acidic residues" evidence="1">
    <location>
        <begin position="204"/>
        <end position="215"/>
    </location>
</feature>
<feature type="region of interest" description="Disordered" evidence="1">
    <location>
        <begin position="63"/>
        <end position="114"/>
    </location>
</feature>
<proteinExistence type="predicted"/>
<evidence type="ECO:0000313" key="2">
    <source>
        <dbReference type="EMBL" id="CAD8861989.1"/>
    </source>
</evidence>
<gene>
    <name evidence="2" type="ORF">NSCI0253_LOCUS36344</name>
</gene>
<evidence type="ECO:0000256" key="1">
    <source>
        <dbReference type="SAM" id="MobiDB-lite"/>
    </source>
</evidence>
<protein>
    <submittedName>
        <fullName evidence="2">Uncharacterized protein</fullName>
    </submittedName>
</protein>
<feature type="compositionally biased region" description="Low complexity" evidence="1">
    <location>
        <begin position="366"/>
        <end position="382"/>
    </location>
</feature>
<feature type="compositionally biased region" description="Basic and acidic residues" evidence="1">
    <location>
        <begin position="80"/>
        <end position="101"/>
    </location>
</feature>
<sequence>MRAERRCPVRTAVKSRPGIPPWAGSSAERVRTYSSFPPPPGEEVVLSLEAQVVSCEVNGGALRASKGSPINGTGSAKRKLSADVTDKDAEKTRLKSNELKSCENGGAGTEEERLEAKAALSRLLVAKQKELLVLQLQAKEKQLAQLRNQKSQRAAPPAKAAPPTPSGTPPVVTTPSRNVGSPQGVLPVPHAELQGPLKGAMQRQQEKLQAQKDRLAAALARRQQLSTEGSPALTAAANPCTPQPLRETGSVSPEINRNPDSSATGAGAADRVEVNASGVRRPAVVLTANGPGRPPNTSDRSASESREVLVIDSDTESPSRRPQASPDGSPLAVRSAETSTRPALRPRRAELIPQRVEVDHNRERIASSPRSRSRSLSLGGASDDSDVQRRWRAEEALWRQDMTLGRHSGAALVKNRN</sequence>
<feature type="compositionally biased region" description="Basic and acidic residues" evidence="1">
    <location>
        <begin position="356"/>
        <end position="365"/>
    </location>
</feature>
<dbReference type="AlphaFoldDB" id="A0A7S1AQV2"/>
<feature type="region of interest" description="Disordered" evidence="1">
    <location>
        <begin position="1"/>
        <end position="35"/>
    </location>
</feature>